<keyword evidence="2" id="KW-0812">Transmembrane</keyword>
<proteinExistence type="predicted"/>
<feature type="region of interest" description="Disordered" evidence="1">
    <location>
        <begin position="115"/>
        <end position="192"/>
    </location>
</feature>
<organism evidence="6 8">
    <name type="scientific">Cannabis sativa</name>
    <name type="common">Hemp</name>
    <name type="synonym">Marijuana</name>
    <dbReference type="NCBI Taxonomy" id="3483"/>
    <lineage>
        <taxon>Eukaryota</taxon>
        <taxon>Viridiplantae</taxon>
        <taxon>Streptophyta</taxon>
        <taxon>Embryophyta</taxon>
        <taxon>Tracheophyta</taxon>
        <taxon>Spermatophyta</taxon>
        <taxon>Magnoliopsida</taxon>
        <taxon>eudicotyledons</taxon>
        <taxon>Gunneridae</taxon>
        <taxon>Pentapetalae</taxon>
        <taxon>rosids</taxon>
        <taxon>fabids</taxon>
        <taxon>Rosales</taxon>
        <taxon>Cannabaceae</taxon>
        <taxon>Cannabis</taxon>
    </lineage>
</organism>
<dbReference type="EMBL" id="JAATIP010000299">
    <property type="protein sequence ID" value="KAF4353194.1"/>
    <property type="molecule type" value="Genomic_DNA"/>
</dbReference>
<evidence type="ECO:0000313" key="6">
    <source>
        <dbReference type="EMBL" id="KAF4389371.1"/>
    </source>
</evidence>
<feature type="compositionally biased region" description="Basic and acidic residues" evidence="1">
    <location>
        <begin position="129"/>
        <end position="192"/>
    </location>
</feature>
<feature type="compositionally biased region" description="Acidic residues" evidence="1">
    <location>
        <begin position="386"/>
        <end position="400"/>
    </location>
</feature>
<feature type="domain" description="DUF7356" evidence="4">
    <location>
        <begin position="210"/>
        <end position="311"/>
    </location>
</feature>
<evidence type="ECO:0000256" key="2">
    <source>
        <dbReference type="SAM" id="Phobius"/>
    </source>
</evidence>
<reference evidence="7 8" key="1">
    <citation type="journal article" date="2020" name="bioRxiv">
        <title>Sequence and annotation of 42 cannabis genomes reveals extensive copy number variation in cannabinoid synthesis and pathogen resistance genes.</title>
        <authorList>
            <person name="Mckernan K.J."/>
            <person name="Helbert Y."/>
            <person name="Kane L.T."/>
            <person name="Ebling H."/>
            <person name="Zhang L."/>
            <person name="Liu B."/>
            <person name="Eaton Z."/>
            <person name="Mclaughlin S."/>
            <person name="Kingan S."/>
            <person name="Baybayan P."/>
            <person name="Concepcion G."/>
            <person name="Jordan M."/>
            <person name="Riva A."/>
            <person name="Barbazuk W."/>
            <person name="Harkins T."/>
        </authorList>
    </citation>
    <scope>NUCLEOTIDE SEQUENCE [LARGE SCALE GENOMIC DNA]</scope>
    <source>
        <strain evidence="7 8">cv. Jamaican Lion 4</strain>
        <strain evidence="6">Father</strain>
        <strain evidence="5">Mother</strain>
        <tissue evidence="6">Leaf</tissue>
    </source>
</reference>
<feature type="transmembrane region" description="Helical" evidence="2">
    <location>
        <begin position="332"/>
        <end position="350"/>
    </location>
</feature>
<keyword evidence="2" id="KW-1133">Transmembrane helix</keyword>
<dbReference type="AlphaFoldDB" id="A0A7J6H333"/>
<dbReference type="PANTHER" id="PTHR34200">
    <property type="entry name" value="DENTIN SIALOPHOSPHOPROTEIN-LIKE ISOFORM X1"/>
    <property type="match status" value="1"/>
</dbReference>
<evidence type="ECO:0000256" key="1">
    <source>
        <dbReference type="SAM" id="MobiDB-lite"/>
    </source>
</evidence>
<evidence type="ECO:0000256" key="3">
    <source>
        <dbReference type="SAM" id="SignalP"/>
    </source>
</evidence>
<protein>
    <recommendedName>
        <fullName evidence="4">DUF7356 domain-containing protein</fullName>
    </recommendedName>
</protein>
<feature type="signal peptide" evidence="3">
    <location>
        <begin position="1"/>
        <end position="22"/>
    </location>
</feature>
<gene>
    <name evidence="5" type="ORF">F8388_014662</name>
    <name evidence="6" type="ORF">G4B88_006430</name>
</gene>
<dbReference type="Proteomes" id="UP000525078">
    <property type="component" value="Unassembled WGS sequence"/>
</dbReference>
<feature type="region of interest" description="Disordered" evidence="1">
    <location>
        <begin position="379"/>
        <end position="430"/>
    </location>
</feature>
<dbReference type="Proteomes" id="UP000583929">
    <property type="component" value="Unassembled WGS sequence"/>
</dbReference>
<comment type="caution">
    <text evidence="6">The sequence shown here is derived from an EMBL/GenBank/DDBJ whole genome shotgun (WGS) entry which is preliminary data.</text>
</comment>
<evidence type="ECO:0000313" key="8">
    <source>
        <dbReference type="Proteomes" id="UP000583929"/>
    </source>
</evidence>
<feature type="compositionally biased region" description="Low complexity" evidence="1">
    <location>
        <begin position="403"/>
        <end position="417"/>
    </location>
</feature>
<evidence type="ECO:0000313" key="7">
    <source>
        <dbReference type="Proteomes" id="UP000525078"/>
    </source>
</evidence>
<dbReference type="InterPro" id="IPR055780">
    <property type="entry name" value="DUF7356"/>
</dbReference>
<sequence>MEKKLALLIGVLLSLHLAQFFGADFQVKANETTDTELKTSLDLERSGDSNGLNLTLDYQTKRNEVKNLGGGNGAERNGSSLVKAKSNKPKNLGKDQSVENGRKVDVIVVEPKKSLHQAKTKGDLNAGVKLDEDRRKSSEEEAKKPLNVEKGKGESGEKNKKDDEIVEAKDLHRNREEENGGVKNDEIRKSDEKQGVVGVGNLKLPEETTGSSVDECYLSIKCTDAGNQLVACLRVPGNESPHLSLLIQNKGNDSLTVDISAPNFVQLDRTKVQLKKKENTKVEVSIGNEGTDSLIILRAGNRVCNLDFKDLITQNSSPKFAYLGLPAQRPTIAFMSFAALLIVVSAWLFVSFRRRKLLSIGGFTYQKLDTGLPVSVGGKQKLTDNEGWDEDWGDDWDDEETPRTPSKPSPSLTSSKRLASRRLSKETWKD</sequence>
<keyword evidence="8" id="KW-1185">Reference proteome</keyword>
<feature type="chain" id="PRO_5036205174" description="DUF7356 domain-containing protein" evidence="3">
    <location>
        <begin position="23"/>
        <end position="430"/>
    </location>
</feature>
<dbReference type="EMBL" id="JAATIQ010000067">
    <property type="protein sequence ID" value="KAF4389371.1"/>
    <property type="molecule type" value="Genomic_DNA"/>
</dbReference>
<accession>A0A7J6H333</accession>
<keyword evidence="3" id="KW-0732">Signal</keyword>
<keyword evidence="2" id="KW-0472">Membrane</keyword>
<dbReference type="Pfam" id="PF24053">
    <property type="entry name" value="DUF7356"/>
    <property type="match status" value="1"/>
</dbReference>
<dbReference type="PANTHER" id="PTHR34200:SF8">
    <property type="entry name" value="TRANSMEMBRANE PROTEIN"/>
    <property type="match status" value="1"/>
</dbReference>
<evidence type="ECO:0000313" key="5">
    <source>
        <dbReference type="EMBL" id="KAF4353194.1"/>
    </source>
</evidence>
<feature type="region of interest" description="Disordered" evidence="1">
    <location>
        <begin position="64"/>
        <end position="99"/>
    </location>
</feature>
<name>A0A7J6H333_CANSA</name>
<evidence type="ECO:0000259" key="4">
    <source>
        <dbReference type="Pfam" id="PF24053"/>
    </source>
</evidence>